<proteinExistence type="predicted"/>
<dbReference type="EMBL" id="CP016793">
    <property type="protein sequence ID" value="ANZ40837.1"/>
    <property type="molecule type" value="Genomic_DNA"/>
</dbReference>
<dbReference type="KEGG" id="led:BBK82_37495"/>
<evidence type="ECO:0000313" key="2">
    <source>
        <dbReference type="Proteomes" id="UP000093053"/>
    </source>
</evidence>
<dbReference type="Proteomes" id="UP000093053">
    <property type="component" value="Chromosome"/>
</dbReference>
<gene>
    <name evidence="1" type="ORF">BBK82_37495</name>
</gene>
<protein>
    <submittedName>
        <fullName evidence="1">Uncharacterized protein</fullName>
    </submittedName>
</protein>
<keyword evidence="2" id="KW-1185">Reference proteome</keyword>
<reference evidence="1 2" key="1">
    <citation type="submission" date="2016-07" db="EMBL/GenBank/DDBJ databases">
        <title>Complete genome sequence of the Lentzea guizhouensis DHS C013.</title>
        <authorList>
            <person name="Cao C."/>
        </authorList>
    </citation>
    <scope>NUCLEOTIDE SEQUENCE [LARGE SCALE GENOMIC DNA]</scope>
    <source>
        <strain evidence="1 2">DHS C013</strain>
    </source>
</reference>
<organism evidence="1 2">
    <name type="scientific">Lentzea guizhouensis</name>
    <dbReference type="NCBI Taxonomy" id="1586287"/>
    <lineage>
        <taxon>Bacteria</taxon>
        <taxon>Bacillati</taxon>
        <taxon>Actinomycetota</taxon>
        <taxon>Actinomycetes</taxon>
        <taxon>Pseudonocardiales</taxon>
        <taxon>Pseudonocardiaceae</taxon>
        <taxon>Lentzea</taxon>
    </lineage>
</organism>
<evidence type="ECO:0000313" key="1">
    <source>
        <dbReference type="EMBL" id="ANZ40837.1"/>
    </source>
</evidence>
<dbReference type="AlphaFoldDB" id="A0A1B2HSY7"/>
<dbReference type="STRING" id="1586287.BBK82_37495"/>
<accession>A0A1B2HSY7</accession>
<sequence>MRDRARVGQDRVLPTVEQRADPDPLLRHRGAQQLGQLLAVGFRKHLGFGQPTLVAVQQRK</sequence>
<name>A0A1B2HSY7_9PSEU</name>